<organism evidence="1 2">
    <name type="scientific">Paramarasmius palmivorus</name>
    <dbReference type="NCBI Taxonomy" id="297713"/>
    <lineage>
        <taxon>Eukaryota</taxon>
        <taxon>Fungi</taxon>
        <taxon>Dikarya</taxon>
        <taxon>Basidiomycota</taxon>
        <taxon>Agaricomycotina</taxon>
        <taxon>Agaricomycetes</taxon>
        <taxon>Agaricomycetidae</taxon>
        <taxon>Agaricales</taxon>
        <taxon>Marasmiineae</taxon>
        <taxon>Marasmiaceae</taxon>
        <taxon>Paramarasmius</taxon>
    </lineage>
</organism>
<reference evidence="1 2" key="1">
    <citation type="submission" date="2024-01" db="EMBL/GenBank/DDBJ databases">
        <title>A draft genome for a cacao thread blight-causing isolate of Paramarasmius palmivorus.</title>
        <authorList>
            <person name="Baruah I.K."/>
            <person name="Bukari Y."/>
            <person name="Amoako-Attah I."/>
            <person name="Meinhardt L.W."/>
            <person name="Bailey B.A."/>
            <person name="Cohen S.P."/>
        </authorList>
    </citation>
    <scope>NUCLEOTIDE SEQUENCE [LARGE SCALE GENOMIC DNA]</scope>
    <source>
        <strain evidence="1 2">GH-12</strain>
    </source>
</reference>
<keyword evidence="2" id="KW-1185">Reference proteome</keyword>
<name>A0AAW0BI90_9AGAR</name>
<proteinExistence type="predicted"/>
<dbReference type="AlphaFoldDB" id="A0AAW0BI90"/>
<dbReference type="EMBL" id="JAYKXP010000108">
    <property type="protein sequence ID" value="KAK7026061.1"/>
    <property type="molecule type" value="Genomic_DNA"/>
</dbReference>
<evidence type="ECO:0000313" key="1">
    <source>
        <dbReference type="EMBL" id="KAK7026061.1"/>
    </source>
</evidence>
<dbReference type="Proteomes" id="UP001383192">
    <property type="component" value="Unassembled WGS sequence"/>
</dbReference>
<comment type="caution">
    <text evidence="1">The sequence shown here is derived from an EMBL/GenBank/DDBJ whole genome shotgun (WGS) entry which is preliminary data.</text>
</comment>
<accession>A0AAW0BI90</accession>
<protein>
    <submittedName>
        <fullName evidence="1">Uncharacterized protein</fullName>
    </submittedName>
</protein>
<evidence type="ECO:0000313" key="2">
    <source>
        <dbReference type="Proteomes" id="UP001383192"/>
    </source>
</evidence>
<gene>
    <name evidence="1" type="ORF">VNI00_015789</name>
</gene>
<sequence>MLVDKRLELIDSFELGRPRIALTEHVQAANFILNAHVAYSNPTWSKSRVKTNLTVLSSATTLNPSSKESIINSEGILDSTLFAQLVANAEFNKESQTDQWYGKYKSVLENLGWIVTNFNFEEGKLQSQEENHNGCFSVDVLVTEHMSQILPTGEIELVKRTIESIQARRNCP</sequence>